<dbReference type="InterPro" id="IPR058634">
    <property type="entry name" value="AaeA-lik-b-barrel"/>
</dbReference>
<dbReference type="SUPFAM" id="SSF111369">
    <property type="entry name" value="HlyD-like secretion proteins"/>
    <property type="match status" value="1"/>
</dbReference>
<feature type="coiled-coil region" evidence="5">
    <location>
        <begin position="116"/>
        <end position="143"/>
    </location>
</feature>
<evidence type="ECO:0000256" key="6">
    <source>
        <dbReference type="SAM" id="Phobius"/>
    </source>
</evidence>
<dbReference type="Pfam" id="PF25917">
    <property type="entry name" value="BSH_RND"/>
    <property type="match status" value="1"/>
</dbReference>
<accession>A0ABU4RP51</accession>
<dbReference type="EMBL" id="JAXAFJ010000006">
    <property type="protein sequence ID" value="MDX6806615.1"/>
    <property type="molecule type" value="Genomic_DNA"/>
</dbReference>
<organism evidence="9 10">
    <name type="scientific">Terrihabitans rhizophilus</name>
    <dbReference type="NCBI Taxonomy" id="3092662"/>
    <lineage>
        <taxon>Bacteria</taxon>
        <taxon>Pseudomonadati</taxon>
        <taxon>Pseudomonadota</taxon>
        <taxon>Alphaproteobacteria</taxon>
        <taxon>Hyphomicrobiales</taxon>
        <taxon>Terrihabitans</taxon>
    </lineage>
</organism>
<keyword evidence="10" id="KW-1185">Reference proteome</keyword>
<dbReference type="PANTHER" id="PTHR30367">
    <property type="entry name" value="P-HYDROXYBENZOIC ACID EFFLUX PUMP SUBUNIT AAEA-RELATED"/>
    <property type="match status" value="1"/>
</dbReference>
<evidence type="ECO:0000256" key="3">
    <source>
        <dbReference type="ARBA" id="ARBA00022989"/>
    </source>
</evidence>
<comment type="similarity">
    <text evidence="1">Belongs to the membrane fusion protein (MFP) (TC 8.A.1) family.</text>
</comment>
<feature type="domain" description="Multidrug resistance protein MdtA-like barrel-sandwich hybrid" evidence="7">
    <location>
        <begin position="46"/>
        <end position="186"/>
    </location>
</feature>
<keyword evidence="5" id="KW-0175">Coiled coil</keyword>
<evidence type="ECO:0000256" key="4">
    <source>
        <dbReference type="ARBA" id="ARBA00023136"/>
    </source>
</evidence>
<evidence type="ECO:0000259" key="8">
    <source>
        <dbReference type="Pfam" id="PF25963"/>
    </source>
</evidence>
<dbReference type="Gene3D" id="2.40.50.100">
    <property type="match status" value="1"/>
</dbReference>
<dbReference type="NCBIfam" id="TIGR01730">
    <property type="entry name" value="RND_mfp"/>
    <property type="match status" value="1"/>
</dbReference>
<evidence type="ECO:0000313" key="10">
    <source>
        <dbReference type="Proteomes" id="UP001274321"/>
    </source>
</evidence>
<dbReference type="Proteomes" id="UP001274321">
    <property type="component" value="Unassembled WGS sequence"/>
</dbReference>
<evidence type="ECO:0000259" key="7">
    <source>
        <dbReference type="Pfam" id="PF25917"/>
    </source>
</evidence>
<sequence>MKSLSGVVRVLVTLSVVAAAAVVAWQLWVYYMVEPWTRDGRVRADVVGVAPDVSGLVSEVLVRDNQKVEQGDVLFRVDRARYELAVAQARQQVAARTATFEQARRDEARYQTLNEVAVSEQRREQARQAVAEAQAALKQSQIDQELAELNLARTDVKAAVPGVVTNFSLRPGSYVSAGVAVTALVDSESFYVVGYFEETKLGRIRIGDRAAVRLMGEAEDIAGRVESIAAGIDDREVAGTTRLLPNVNPTFSWVRLAQRVPVRIRIEDIPSGTKLIVGRTANVTVLGN</sequence>
<name>A0ABU4RP51_9HYPH</name>
<dbReference type="InterPro" id="IPR058625">
    <property type="entry name" value="MdtA-like_BSH"/>
</dbReference>
<protein>
    <submittedName>
        <fullName evidence="9">HlyD family secretion protein</fullName>
    </submittedName>
</protein>
<evidence type="ECO:0000256" key="2">
    <source>
        <dbReference type="ARBA" id="ARBA00022692"/>
    </source>
</evidence>
<evidence type="ECO:0000313" key="9">
    <source>
        <dbReference type="EMBL" id="MDX6806615.1"/>
    </source>
</evidence>
<dbReference type="InterPro" id="IPR006143">
    <property type="entry name" value="RND_pump_MFP"/>
</dbReference>
<gene>
    <name evidence="9" type="ORF">SCD90_11115</name>
</gene>
<dbReference type="Pfam" id="PF25963">
    <property type="entry name" value="Beta-barrel_AAEA"/>
    <property type="match status" value="1"/>
</dbReference>
<dbReference type="InterPro" id="IPR050393">
    <property type="entry name" value="MFP_Efflux_Pump"/>
</dbReference>
<evidence type="ECO:0000256" key="1">
    <source>
        <dbReference type="ARBA" id="ARBA00009477"/>
    </source>
</evidence>
<proteinExistence type="inferred from homology"/>
<keyword evidence="4 6" id="KW-0472">Membrane</keyword>
<evidence type="ECO:0000256" key="5">
    <source>
        <dbReference type="SAM" id="Coils"/>
    </source>
</evidence>
<keyword evidence="2 6" id="KW-0812">Transmembrane</keyword>
<dbReference type="PANTHER" id="PTHR30367:SF12">
    <property type="entry name" value="P-HYDROXYBENZOIC ACID EFFLUX PUMP SUBUNIT AAEA"/>
    <property type="match status" value="1"/>
</dbReference>
<dbReference type="Gene3D" id="2.40.30.170">
    <property type="match status" value="1"/>
</dbReference>
<reference evidence="9 10" key="1">
    <citation type="submission" date="2023-11" db="EMBL/GenBank/DDBJ databases">
        <authorList>
            <person name="Bao R."/>
        </authorList>
    </citation>
    <scope>NUCLEOTIDE SEQUENCE [LARGE SCALE GENOMIC DNA]</scope>
    <source>
        <strain evidence="9 10">PJ23</strain>
    </source>
</reference>
<comment type="caution">
    <text evidence="9">The sequence shown here is derived from an EMBL/GenBank/DDBJ whole genome shotgun (WGS) entry which is preliminary data.</text>
</comment>
<feature type="transmembrane region" description="Helical" evidence="6">
    <location>
        <begin position="6"/>
        <end position="33"/>
    </location>
</feature>
<feature type="domain" description="p-hydroxybenzoic acid efflux pump subunit AaeA-like beta-barrel" evidence="8">
    <location>
        <begin position="189"/>
        <end position="285"/>
    </location>
</feature>
<keyword evidence="3 6" id="KW-1133">Transmembrane helix</keyword>